<evidence type="ECO:0000313" key="1">
    <source>
        <dbReference type="EMBL" id="GAG01437.1"/>
    </source>
</evidence>
<dbReference type="AlphaFoldDB" id="X0UQ94"/>
<name>X0UQ94_9ZZZZ</name>
<accession>X0UQ94</accession>
<comment type="caution">
    <text evidence="1">The sequence shown here is derived from an EMBL/GenBank/DDBJ whole genome shotgun (WGS) entry which is preliminary data.</text>
</comment>
<dbReference type="EMBL" id="BARS01023868">
    <property type="protein sequence ID" value="GAG01437.1"/>
    <property type="molecule type" value="Genomic_DNA"/>
</dbReference>
<feature type="non-terminal residue" evidence="1">
    <location>
        <position position="126"/>
    </location>
</feature>
<proteinExistence type="predicted"/>
<protein>
    <submittedName>
        <fullName evidence="1">Uncharacterized protein</fullName>
    </submittedName>
</protein>
<reference evidence="1" key="1">
    <citation type="journal article" date="2014" name="Front. Microbiol.">
        <title>High frequency of phylogenetically diverse reductive dehalogenase-homologous genes in deep subseafloor sedimentary metagenomes.</title>
        <authorList>
            <person name="Kawai M."/>
            <person name="Futagami T."/>
            <person name="Toyoda A."/>
            <person name="Takaki Y."/>
            <person name="Nishi S."/>
            <person name="Hori S."/>
            <person name="Arai W."/>
            <person name="Tsubouchi T."/>
            <person name="Morono Y."/>
            <person name="Uchiyama I."/>
            <person name="Ito T."/>
            <person name="Fujiyama A."/>
            <person name="Inagaki F."/>
            <person name="Takami H."/>
        </authorList>
    </citation>
    <scope>NUCLEOTIDE SEQUENCE</scope>
    <source>
        <strain evidence="1">Expedition CK06-06</strain>
    </source>
</reference>
<dbReference type="Pfam" id="PF18928">
    <property type="entry name" value="DUF5677"/>
    <property type="match status" value="1"/>
</dbReference>
<sequence length="126" mass="14972">MHKYKLPEIKKVIIDPEIIKRFKVEDDFTKLSLDIMIEVGSYICVAANIFPVKTKAWDLDWAIIGGHLVRLYKLISAMLDQTCQRKRETSFIFSRLAFECIINLRYLIKHESDEIFKSYRKYSLQH</sequence>
<gene>
    <name evidence="1" type="ORF">S01H1_37970</name>
</gene>
<dbReference type="InterPro" id="IPR043733">
    <property type="entry name" value="DUF5677"/>
</dbReference>
<organism evidence="1">
    <name type="scientific">marine sediment metagenome</name>
    <dbReference type="NCBI Taxonomy" id="412755"/>
    <lineage>
        <taxon>unclassified sequences</taxon>
        <taxon>metagenomes</taxon>
        <taxon>ecological metagenomes</taxon>
    </lineage>
</organism>